<dbReference type="STRING" id="46177.SAMN05660976_04695"/>
<dbReference type="PANTHER" id="PTHR46268:SF6">
    <property type="entry name" value="UNIVERSAL STRESS PROTEIN UP12"/>
    <property type="match status" value="1"/>
</dbReference>
<keyword evidence="4" id="KW-1185">Reference proteome</keyword>
<sequence length="165" mass="17214">MTRIVVGADGGPGSEAALMWAAAETERRGGRLVIVHAWESRAEQLAAYAPHPAGAEPGRRRAWESAALTRAVHTVEDAFPGLPVEPLLVLGRPETALLQAARGADLLVLGSAAHRAGDGRLGAVLLSCLRWPPCPVTVVPADHVAAPRDPLAGLLTEPVSRLAAR</sequence>
<dbReference type="Gene3D" id="3.40.50.620">
    <property type="entry name" value="HUPs"/>
    <property type="match status" value="1"/>
</dbReference>
<dbReference type="EMBL" id="FOBF01000011">
    <property type="protein sequence ID" value="SEM27227.1"/>
    <property type="molecule type" value="Genomic_DNA"/>
</dbReference>
<reference evidence="3 4" key="1">
    <citation type="submission" date="2016-10" db="EMBL/GenBank/DDBJ databases">
        <authorList>
            <person name="de Groot N.N."/>
        </authorList>
    </citation>
    <scope>NUCLEOTIDE SEQUENCE [LARGE SCALE GENOMIC DNA]</scope>
    <source>
        <strain evidence="3 4">DSM 43357</strain>
    </source>
</reference>
<name>A0A1H7X1X6_9ACTN</name>
<gene>
    <name evidence="3" type="ORF">SAMN05660976_04695</name>
</gene>
<dbReference type="PANTHER" id="PTHR46268">
    <property type="entry name" value="STRESS RESPONSE PROTEIN NHAX"/>
    <property type="match status" value="1"/>
</dbReference>
<dbReference type="InterPro" id="IPR014729">
    <property type="entry name" value="Rossmann-like_a/b/a_fold"/>
</dbReference>
<dbReference type="InterPro" id="IPR006015">
    <property type="entry name" value="Universal_stress_UspA"/>
</dbReference>
<dbReference type="InterPro" id="IPR006016">
    <property type="entry name" value="UspA"/>
</dbReference>
<evidence type="ECO:0000313" key="4">
    <source>
        <dbReference type="Proteomes" id="UP000198953"/>
    </source>
</evidence>
<feature type="domain" description="UspA" evidence="2">
    <location>
        <begin position="2"/>
        <end position="140"/>
    </location>
</feature>
<dbReference type="PRINTS" id="PR01438">
    <property type="entry name" value="UNVRSLSTRESS"/>
</dbReference>
<comment type="similarity">
    <text evidence="1">Belongs to the universal stress protein A family.</text>
</comment>
<evidence type="ECO:0000256" key="1">
    <source>
        <dbReference type="ARBA" id="ARBA00008791"/>
    </source>
</evidence>
<dbReference type="Pfam" id="PF00582">
    <property type="entry name" value="Usp"/>
    <property type="match status" value="1"/>
</dbReference>
<dbReference type="SUPFAM" id="SSF52402">
    <property type="entry name" value="Adenine nucleotide alpha hydrolases-like"/>
    <property type="match status" value="1"/>
</dbReference>
<dbReference type="OrthoDB" id="3174546at2"/>
<proteinExistence type="inferred from homology"/>
<organism evidence="3 4">
    <name type="scientific">Nonomuraea pusilla</name>
    <dbReference type="NCBI Taxonomy" id="46177"/>
    <lineage>
        <taxon>Bacteria</taxon>
        <taxon>Bacillati</taxon>
        <taxon>Actinomycetota</taxon>
        <taxon>Actinomycetes</taxon>
        <taxon>Streptosporangiales</taxon>
        <taxon>Streptosporangiaceae</taxon>
        <taxon>Nonomuraea</taxon>
    </lineage>
</organism>
<dbReference type="CDD" id="cd00293">
    <property type="entry name" value="USP-like"/>
    <property type="match status" value="1"/>
</dbReference>
<dbReference type="RefSeq" id="WP_055501355.1">
    <property type="nucleotide sequence ID" value="NZ_BBZG01000001.1"/>
</dbReference>
<evidence type="ECO:0000313" key="3">
    <source>
        <dbReference type="EMBL" id="SEM27227.1"/>
    </source>
</evidence>
<accession>A0A1H7X1X6</accession>
<dbReference type="Proteomes" id="UP000198953">
    <property type="component" value="Unassembled WGS sequence"/>
</dbReference>
<protein>
    <submittedName>
        <fullName evidence="3">Nucleotide-binding universal stress protein, UspA family</fullName>
    </submittedName>
</protein>
<evidence type="ECO:0000259" key="2">
    <source>
        <dbReference type="Pfam" id="PF00582"/>
    </source>
</evidence>
<dbReference type="AlphaFoldDB" id="A0A1H7X1X6"/>